<reference evidence="3 4" key="1">
    <citation type="submission" date="2015-10" db="EMBL/GenBank/DDBJ databases">
        <authorList>
            <person name="Ju K.-S."/>
            <person name="Doroghazi J.R."/>
            <person name="Metcalf W.W."/>
        </authorList>
    </citation>
    <scope>NUCLEOTIDE SEQUENCE [LARGE SCALE GENOMIC DNA]</scope>
    <source>
        <strain evidence="3 4">NRRL B-24793</strain>
    </source>
</reference>
<keyword evidence="1" id="KW-1133">Transmembrane helix</keyword>
<keyword evidence="2" id="KW-0732">Signal</keyword>
<dbReference type="AlphaFoldDB" id="A0A9X0I913"/>
<dbReference type="RefSeq" id="WP_013732699.1">
    <property type="nucleotide sequence ID" value="NZ_LMWI01000001.1"/>
</dbReference>
<feature type="signal peptide" evidence="2">
    <location>
        <begin position="1"/>
        <end position="26"/>
    </location>
</feature>
<comment type="caution">
    <text evidence="3">The sequence shown here is derived from an EMBL/GenBank/DDBJ whole genome shotgun (WGS) entry which is preliminary data.</text>
</comment>
<protein>
    <recommendedName>
        <fullName evidence="5">Peptidase</fullName>
    </recommendedName>
</protein>
<evidence type="ECO:0000313" key="3">
    <source>
        <dbReference type="EMBL" id="KUJ49259.1"/>
    </source>
</evidence>
<keyword evidence="4" id="KW-1185">Reference proteome</keyword>
<organism evidence="3 4">
    <name type="scientific">Micromonospora maris</name>
    <dbReference type="NCBI Taxonomy" id="1003110"/>
    <lineage>
        <taxon>Bacteria</taxon>
        <taxon>Bacillati</taxon>
        <taxon>Actinomycetota</taxon>
        <taxon>Actinomycetes</taxon>
        <taxon>Micromonosporales</taxon>
        <taxon>Micromonosporaceae</taxon>
        <taxon>Micromonospora</taxon>
    </lineage>
</organism>
<feature type="chain" id="PRO_5040848355" description="Peptidase" evidence="2">
    <location>
        <begin position="27"/>
        <end position="351"/>
    </location>
</feature>
<name>A0A9X0I913_9ACTN</name>
<dbReference type="OMA" id="HARIHNT"/>
<dbReference type="EMBL" id="LMWI01000001">
    <property type="protein sequence ID" value="KUJ49259.1"/>
    <property type="molecule type" value="Genomic_DNA"/>
</dbReference>
<gene>
    <name evidence="3" type="ORF">ADL17_10005</name>
</gene>
<evidence type="ECO:0008006" key="5">
    <source>
        <dbReference type="Google" id="ProtNLM"/>
    </source>
</evidence>
<sequence length="351" mass="37692">MRSGTTRSWSLPVAALAILVASVVIGAPADATDRDRGTGASPAPASGSIGIRLVEASVDRRDDPRARVYIVDHVKPGSRMTRRIEISNSSASTHQITIGVAAAEIKDHEFVPASEPDANELSEWTTIDPPVIVARPYSTTTVRATIAVPPSASRGERYGTIWATVGAAERRDAAMLVRKVNQVGIRVYLDVGPGGEPPSDFRIEELTPGRTEQGAPVVRARVRNTGERALDLTGKLWLSDGPGGLSAGPFPATLGTTVLPGDTTHLEVVLDQQVPNGPWQARLRVESGRLHREVTAKITFPDQKGSWGLPTTFSEQLPMIILASGVVATIAGVVMVVGYRYARRRRYQFVR</sequence>
<accession>A0A9X0I913</accession>
<evidence type="ECO:0000256" key="1">
    <source>
        <dbReference type="SAM" id="Phobius"/>
    </source>
</evidence>
<evidence type="ECO:0000313" key="4">
    <source>
        <dbReference type="Proteomes" id="UP000053246"/>
    </source>
</evidence>
<evidence type="ECO:0000256" key="2">
    <source>
        <dbReference type="SAM" id="SignalP"/>
    </source>
</evidence>
<keyword evidence="1" id="KW-0472">Membrane</keyword>
<dbReference type="Proteomes" id="UP000053246">
    <property type="component" value="Unassembled WGS sequence"/>
</dbReference>
<keyword evidence="1" id="KW-0812">Transmembrane</keyword>
<proteinExistence type="predicted"/>
<feature type="transmembrane region" description="Helical" evidence="1">
    <location>
        <begin position="319"/>
        <end position="342"/>
    </location>
</feature>